<dbReference type="Proteomes" id="UP000005953">
    <property type="component" value="Unassembled WGS sequence"/>
</dbReference>
<sequence length="95" mass="10075">MVTIAQVLFSAQVMKIPIGVEPGIVNQGFELFVMTYISSQSVEIIVIVEVIVNSHASNSVLLFDGPGGLLQDFPASAADQNGIPLCRVFLGKGRA</sequence>
<name>A4BKS5_9GAMM</name>
<comment type="caution">
    <text evidence="1">The sequence shown here is derived from an EMBL/GenBank/DDBJ whole genome shotgun (WGS) entry which is preliminary data.</text>
</comment>
<organism evidence="1 2">
    <name type="scientific">Reinekea blandensis MED297</name>
    <dbReference type="NCBI Taxonomy" id="314283"/>
    <lineage>
        <taxon>Bacteria</taxon>
        <taxon>Pseudomonadati</taxon>
        <taxon>Pseudomonadota</taxon>
        <taxon>Gammaproteobacteria</taxon>
        <taxon>Oceanospirillales</taxon>
        <taxon>Saccharospirillaceae</taxon>
        <taxon>Reinekea</taxon>
    </lineage>
</organism>
<gene>
    <name evidence="1" type="ORF">MED297_18962</name>
</gene>
<keyword evidence="2" id="KW-1185">Reference proteome</keyword>
<dbReference type="AlphaFoldDB" id="A4BKS5"/>
<dbReference type="HOGENOM" id="CLU_2370772_0_0_6"/>
<evidence type="ECO:0000313" key="1">
    <source>
        <dbReference type="EMBL" id="EAR07293.1"/>
    </source>
</evidence>
<accession>A4BKS5</accession>
<dbReference type="EMBL" id="AAOE01000050">
    <property type="protein sequence ID" value="EAR07293.1"/>
    <property type="molecule type" value="Genomic_DNA"/>
</dbReference>
<protein>
    <submittedName>
        <fullName evidence="1">Uncharacterized protein</fullName>
    </submittedName>
</protein>
<proteinExistence type="predicted"/>
<reference evidence="1 2" key="1">
    <citation type="submission" date="2006-02" db="EMBL/GenBank/DDBJ databases">
        <authorList>
            <person name="Pinhassi J."/>
            <person name="Pedros-Alio C."/>
            <person name="Ferriera S."/>
            <person name="Johnson J."/>
            <person name="Kravitz S."/>
            <person name="Halpern A."/>
            <person name="Remington K."/>
            <person name="Beeson K."/>
            <person name="Tran B."/>
            <person name="Rogers Y.-H."/>
            <person name="Friedman R."/>
            <person name="Venter J.C."/>
        </authorList>
    </citation>
    <scope>NUCLEOTIDE SEQUENCE [LARGE SCALE GENOMIC DNA]</scope>
    <source>
        <strain evidence="1 2">MED297</strain>
    </source>
</reference>
<dbReference type="STRING" id="314283.MED297_18962"/>
<evidence type="ECO:0000313" key="2">
    <source>
        <dbReference type="Proteomes" id="UP000005953"/>
    </source>
</evidence>